<dbReference type="Pfam" id="PF21446">
    <property type="entry name" value="Gp34_trimer"/>
    <property type="match status" value="1"/>
</dbReference>
<dbReference type="PANTHER" id="PTHR35191:SF1">
    <property type="entry name" value="PROPHAGE SIDE TAIL FIBER PROTEIN HOMOLOG STFQ-RELATED"/>
    <property type="match status" value="1"/>
</dbReference>
<dbReference type="Proteomes" id="UP001235341">
    <property type="component" value="Chromosome"/>
</dbReference>
<dbReference type="Pfam" id="PF03406">
    <property type="entry name" value="Phage_fiber_2"/>
    <property type="match status" value="1"/>
</dbReference>
<proteinExistence type="predicted"/>
<evidence type="ECO:0000313" key="6">
    <source>
        <dbReference type="Proteomes" id="UP001235341"/>
    </source>
</evidence>
<feature type="domain" description="Long-tail fiber proximal subunit trimerization" evidence="4">
    <location>
        <begin position="525"/>
        <end position="596"/>
    </location>
</feature>
<keyword evidence="2" id="KW-0945">Host-virus interaction</keyword>
<dbReference type="Pfam" id="PF12571">
    <property type="entry name" value="Phage_tail_fib"/>
    <property type="match status" value="1"/>
</dbReference>
<evidence type="ECO:0000259" key="3">
    <source>
        <dbReference type="Pfam" id="PF12571"/>
    </source>
</evidence>
<dbReference type="Gene3D" id="6.20.70.20">
    <property type="match status" value="1"/>
</dbReference>
<feature type="domain" description="Phage tail fibre protein N-terminal" evidence="3">
    <location>
        <begin position="1"/>
        <end position="149"/>
    </location>
</feature>
<dbReference type="RefSeq" id="WP_309206618.1">
    <property type="nucleotide sequence ID" value="NZ_CP133586.1"/>
</dbReference>
<dbReference type="PANTHER" id="PTHR35191">
    <property type="entry name" value="PROPHAGE SIDE TAIL FIBER PROTEIN HOMOLOG STFQ-RELATED"/>
    <property type="match status" value="1"/>
</dbReference>
<sequence length="754" mass="80180">MSKYKAILTTAGAAKIAAASAGGKPLKIDRLAVGDGNGKLPTPSPTQTKLINERYRAALNSLTVDKAAPDRLIAELIIPASVGGFWLREMGLYDADGVLIAVSNMAESYKPKLEEGSGRTQTLRMVLIVSHTEAVTLIVSGDMVTATRDFVAAAIDDHAKSRNHPDATTAAKGFVQLSSVTDSASEALAATPKAVKAVSDAAVKLGKNLADLPDKATARNSLGLKAAALRDVGSSAGQLMEVGAFGVGSTSVAKLTDCLASVPSGHYYGFGAGTQSPTLNCPPETSNSTLTFFVTSGNTVTHYICLENTSNGVNAWYGERYSGVIKWTRAYTTLYKPSAADIGALTDAQALQKYALRSIKVNGKPLSADVNLLAGDVNAWNKTEADARYLMLSGGTVKSLTVKTGSTGTNNTALLIDGVEHTPLVLKRSSATANLSIGFQLGGNAPLYRLGVNDKNNLCWGADANQAVNATIYHTKNKPTAADVGALTDAQALQKYALRSIKVNGKPLSADVNLVAADINAWNKTESDSRYLMKSGGQLTGVVKTSAEIQSTSSDNYRLIGGDYGTYWRNDGNSLYLLMTNAKNQYGAYNGLRPLAVNVKNGDVVLGHNASVSGNLKVGQATHSADGNILGSRWGNKWLWDAVIEQVNGRVDWNSFNNRTHVAGDRNAWWYKDELTGFIIQGGVVNRVDYANWVGFPRGYARQCFGVQLTLISSTGTWFGDSRVNIQARDMDNNGFNAMMDGQEQVVFWQSVGV</sequence>
<accession>A0ABY9PW61</accession>
<dbReference type="EMBL" id="CP133586">
    <property type="protein sequence ID" value="WMT17008.1"/>
    <property type="molecule type" value="Genomic_DNA"/>
</dbReference>
<evidence type="ECO:0000259" key="4">
    <source>
        <dbReference type="Pfam" id="PF21446"/>
    </source>
</evidence>
<name>A0ABY9PW61_SERFO</name>
<dbReference type="InterPro" id="IPR005068">
    <property type="entry name" value="Phage_lambda_Stf-r2"/>
</dbReference>
<reference evidence="5 6" key="1">
    <citation type="submission" date="2023-08" db="EMBL/GenBank/DDBJ databases">
        <title>Complete Genome and Methylome dissection of Serratia fonticola NEB369.</title>
        <authorList>
            <person name="Fomenkov A."/>
            <person name="Roberts R.D."/>
        </authorList>
    </citation>
    <scope>NUCLEOTIDE SEQUENCE [LARGE SCALE GENOMIC DNA]</scope>
    <source>
        <strain evidence="5 6">NEB369</strain>
    </source>
</reference>
<organism evidence="5 6">
    <name type="scientific">Serratia fonticola</name>
    <dbReference type="NCBI Taxonomy" id="47917"/>
    <lineage>
        <taxon>Bacteria</taxon>
        <taxon>Pseudomonadati</taxon>
        <taxon>Pseudomonadota</taxon>
        <taxon>Gammaproteobacteria</taxon>
        <taxon>Enterobacterales</taxon>
        <taxon>Yersiniaceae</taxon>
        <taxon>Serratia</taxon>
    </lineage>
</organism>
<comment type="subcellular location">
    <subcellularLocation>
        <location evidence="1">Virion</location>
    </subcellularLocation>
</comment>
<dbReference type="InterPro" id="IPR051934">
    <property type="entry name" value="Phage_Tail_Fiber_Structural"/>
</dbReference>
<protein>
    <submittedName>
        <fullName evidence="5">Phage tail protein</fullName>
    </submittedName>
</protein>
<dbReference type="InterPro" id="IPR048390">
    <property type="entry name" value="Gp34_trimer"/>
</dbReference>
<evidence type="ECO:0000256" key="2">
    <source>
        <dbReference type="ARBA" id="ARBA00022581"/>
    </source>
</evidence>
<dbReference type="InterPro" id="IPR022225">
    <property type="entry name" value="Phage_tail_fibre_N"/>
</dbReference>
<evidence type="ECO:0000313" key="5">
    <source>
        <dbReference type="EMBL" id="WMT17008.1"/>
    </source>
</evidence>
<keyword evidence="6" id="KW-1185">Reference proteome</keyword>
<gene>
    <name evidence="5" type="ORF">RFB13_12085</name>
</gene>
<evidence type="ECO:0000256" key="1">
    <source>
        <dbReference type="ARBA" id="ARBA00004328"/>
    </source>
</evidence>